<dbReference type="STRING" id="1036808.A0A0C2ZIR8"/>
<name>A0A0C2ZIR8_9AGAM</name>
<protein>
    <recommendedName>
        <fullName evidence="2">DUF4939 domain-containing protein</fullName>
    </recommendedName>
</protein>
<sequence>DIPLPDSPAPSNNTPIQDPLLLFAQAVQALTRVATTTANRDTSSSRTKVREPDTFDGTDSRKLRAYLMQCELNFQDRPKAFASDRAKVTFVQSYLKGIALEWFEPDLLNSGNPRACPIWMDNYQQFVQELQSNFGLHNPVRDVEHQLDNLSMKDRQKINKYVVDGLPDRIKDEISRVGKPRTLNGYRTLAQTIDARYWECKSEISRQTKNSAASSSPASKGSSSGTLDLKSKPKEKGKSSDNKSAKPSSNTSSSK</sequence>
<evidence type="ECO:0000259" key="2">
    <source>
        <dbReference type="Pfam" id="PF16297"/>
    </source>
</evidence>
<dbReference type="HOGENOM" id="CLU_033743_2_0_1"/>
<feature type="non-terminal residue" evidence="3">
    <location>
        <position position="1"/>
    </location>
</feature>
<feature type="compositionally biased region" description="Low complexity" evidence="1">
    <location>
        <begin position="245"/>
        <end position="255"/>
    </location>
</feature>
<dbReference type="AlphaFoldDB" id="A0A0C2ZIR8"/>
<reference evidence="4" key="2">
    <citation type="submission" date="2015-01" db="EMBL/GenBank/DDBJ databases">
        <title>Evolutionary Origins and Diversification of the Mycorrhizal Mutualists.</title>
        <authorList>
            <consortium name="DOE Joint Genome Institute"/>
            <consortium name="Mycorrhizal Genomics Consortium"/>
            <person name="Kohler A."/>
            <person name="Kuo A."/>
            <person name="Nagy L.G."/>
            <person name="Floudas D."/>
            <person name="Copeland A."/>
            <person name="Barry K.W."/>
            <person name="Cichocki N."/>
            <person name="Veneault-Fourrey C."/>
            <person name="LaButti K."/>
            <person name="Lindquist E.A."/>
            <person name="Lipzen A."/>
            <person name="Lundell T."/>
            <person name="Morin E."/>
            <person name="Murat C."/>
            <person name="Riley R."/>
            <person name="Ohm R."/>
            <person name="Sun H."/>
            <person name="Tunlid A."/>
            <person name="Henrissat B."/>
            <person name="Grigoriev I.V."/>
            <person name="Hibbett D.S."/>
            <person name="Martin F."/>
        </authorList>
    </citation>
    <scope>NUCLEOTIDE SEQUENCE [LARGE SCALE GENOMIC DNA]</scope>
    <source>
        <strain evidence="4">Foug A</strain>
    </source>
</reference>
<feature type="compositionally biased region" description="Basic and acidic residues" evidence="1">
    <location>
        <begin position="229"/>
        <end position="244"/>
    </location>
</feature>
<feature type="non-terminal residue" evidence="3">
    <location>
        <position position="255"/>
    </location>
</feature>
<reference evidence="3 4" key="1">
    <citation type="submission" date="2014-04" db="EMBL/GenBank/DDBJ databases">
        <authorList>
            <consortium name="DOE Joint Genome Institute"/>
            <person name="Kuo A."/>
            <person name="Kohler A."/>
            <person name="Nagy L.G."/>
            <person name="Floudas D."/>
            <person name="Copeland A."/>
            <person name="Barry K.W."/>
            <person name="Cichocki N."/>
            <person name="Veneault-Fourrey C."/>
            <person name="LaButti K."/>
            <person name="Lindquist E.A."/>
            <person name="Lipzen A."/>
            <person name="Lundell T."/>
            <person name="Morin E."/>
            <person name="Murat C."/>
            <person name="Sun H."/>
            <person name="Tunlid A."/>
            <person name="Henrissat B."/>
            <person name="Grigoriev I.V."/>
            <person name="Hibbett D.S."/>
            <person name="Martin F."/>
            <person name="Nordberg H.P."/>
            <person name="Cantor M.N."/>
            <person name="Hua S.X."/>
        </authorList>
    </citation>
    <scope>NUCLEOTIDE SEQUENCE [LARGE SCALE GENOMIC DNA]</scope>
    <source>
        <strain evidence="3 4">Foug A</strain>
    </source>
</reference>
<dbReference type="Proteomes" id="UP000053989">
    <property type="component" value="Unassembled WGS sequence"/>
</dbReference>
<feature type="region of interest" description="Disordered" evidence="1">
    <location>
        <begin position="35"/>
        <end position="56"/>
    </location>
</feature>
<dbReference type="Pfam" id="PF16297">
    <property type="entry name" value="DUF4939"/>
    <property type="match status" value="1"/>
</dbReference>
<feature type="compositionally biased region" description="Polar residues" evidence="1">
    <location>
        <begin position="35"/>
        <end position="46"/>
    </location>
</feature>
<dbReference type="InterPro" id="IPR032549">
    <property type="entry name" value="DUF4939"/>
</dbReference>
<organism evidence="3 4">
    <name type="scientific">Scleroderma citrinum Foug A</name>
    <dbReference type="NCBI Taxonomy" id="1036808"/>
    <lineage>
        <taxon>Eukaryota</taxon>
        <taxon>Fungi</taxon>
        <taxon>Dikarya</taxon>
        <taxon>Basidiomycota</taxon>
        <taxon>Agaricomycotina</taxon>
        <taxon>Agaricomycetes</taxon>
        <taxon>Agaricomycetidae</taxon>
        <taxon>Boletales</taxon>
        <taxon>Sclerodermatineae</taxon>
        <taxon>Sclerodermataceae</taxon>
        <taxon>Scleroderma</taxon>
    </lineage>
</organism>
<evidence type="ECO:0000313" key="3">
    <source>
        <dbReference type="EMBL" id="KIM52647.1"/>
    </source>
</evidence>
<proteinExistence type="predicted"/>
<evidence type="ECO:0000256" key="1">
    <source>
        <dbReference type="SAM" id="MobiDB-lite"/>
    </source>
</evidence>
<gene>
    <name evidence="3" type="ORF">SCLCIDRAFT_45041</name>
</gene>
<evidence type="ECO:0000313" key="4">
    <source>
        <dbReference type="Proteomes" id="UP000053989"/>
    </source>
</evidence>
<dbReference type="OrthoDB" id="2691415at2759"/>
<feature type="region of interest" description="Disordered" evidence="1">
    <location>
        <begin position="206"/>
        <end position="255"/>
    </location>
</feature>
<keyword evidence="4" id="KW-1185">Reference proteome</keyword>
<dbReference type="EMBL" id="KN822204">
    <property type="protein sequence ID" value="KIM52647.1"/>
    <property type="molecule type" value="Genomic_DNA"/>
</dbReference>
<dbReference type="InParanoid" id="A0A0C2ZIR8"/>
<accession>A0A0C2ZIR8</accession>
<feature type="compositionally biased region" description="Low complexity" evidence="1">
    <location>
        <begin position="211"/>
        <end position="224"/>
    </location>
</feature>
<feature type="domain" description="DUF4939" evidence="2">
    <location>
        <begin position="30"/>
        <end position="137"/>
    </location>
</feature>